<evidence type="ECO:0000256" key="6">
    <source>
        <dbReference type="SAM" id="Coils"/>
    </source>
</evidence>
<dbReference type="PROSITE" id="PS00028">
    <property type="entry name" value="ZINC_FINGER_C2H2_1"/>
    <property type="match status" value="2"/>
</dbReference>
<keyword evidence="2 5" id="KW-0863">Zinc-finger</keyword>
<proteinExistence type="evidence at transcript level"/>
<dbReference type="CDD" id="cd06257">
    <property type="entry name" value="DnaJ"/>
    <property type="match status" value="1"/>
</dbReference>
<evidence type="ECO:0000256" key="3">
    <source>
        <dbReference type="ARBA" id="ARBA00022833"/>
    </source>
</evidence>
<evidence type="ECO:0000313" key="10">
    <source>
        <dbReference type="EMBL" id="ADY42879.1"/>
    </source>
</evidence>
<dbReference type="PROSITE" id="PS00636">
    <property type="entry name" value="DNAJ_1"/>
    <property type="match status" value="1"/>
</dbReference>
<dbReference type="PANTHER" id="PTHR44029">
    <property type="entry name" value="DNAJ HOMOLOG SUBFAMILY C MEMBER 21"/>
    <property type="match status" value="1"/>
</dbReference>
<feature type="compositionally biased region" description="Acidic residues" evidence="7">
    <location>
        <begin position="379"/>
        <end position="394"/>
    </location>
</feature>
<dbReference type="SUPFAM" id="SSF46565">
    <property type="entry name" value="Chaperone J-domain"/>
    <property type="match status" value="1"/>
</dbReference>
<feature type="domain" description="J" evidence="8">
    <location>
        <begin position="3"/>
        <end position="69"/>
    </location>
</feature>
<dbReference type="EMBL" id="JI167977">
    <property type="protein sequence ID" value="ADY42879.1"/>
    <property type="molecule type" value="mRNA"/>
</dbReference>
<evidence type="ECO:0000259" key="9">
    <source>
        <dbReference type="PROSITE" id="PS50157"/>
    </source>
</evidence>
<dbReference type="Gene3D" id="3.30.160.60">
    <property type="entry name" value="Classic Zinc Finger"/>
    <property type="match status" value="1"/>
</dbReference>
<dbReference type="Pfam" id="PF00226">
    <property type="entry name" value="DnaJ"/>
    <property type="match status" value="1"/>
</dbReference>
<feature type="region of interest" description="Disordered" evidence="7">
    <location>
        <begin position="343"/>
        <end position="469"/>
    </location>
</feature>
<organism evidence="10">
    <name type="scientific">Ascaris suum</name>
    <name type="common">Pig roundworm</name>
    <name type="synonym">Ascaris lumbricoides</name>
    <dbReference type="NCBI Taxonomy" id="6253"/>
    <lineage>
        <taxon>Eukaryota</taxon>
        <taxon>Metazoa</taxon>
        <taxon>Ecdysozoa</taxon>
        <taxon>Nematoda</taxon>
        <taxon>Chromadorea</taxon>
        <taxon>Rhabditida</taxon>
        <taxon>Spirurina</taxon>
        <taxon>Ascaridomorpha</taxon>
        <taxon>Ascaridoidea</taxon>
        <taxon>Ascarididae</taxon>
        <taxon>Ascaris</taxon>
    </lineage>
</organism>
<feature type="region of interest" description="Disordered" evidence="7">
    <location>
        <begin position="493"/>
        <end position="513"/>
    </location>
</feature>
<dbReference type="InterPro" id="IPR013087">
    <property type="entry name" value="Znf_C2H2_type"/>
</dbReference>
<dbReference type="SMART" id="SM00451">
    <property type="entry name" value="ZnF_U1"/>
    <property type="match status" value="1"/>
</dbReference>
<dbReference type="GO" id="GO:0008270">
    <property type="term" value="F:zinc ion binding"/>
    <property type="evidence" value="ECO:0007669"/>
    <property type="project" value="UniProtKB-KW"/>
</dbReference>
<dbReference type="PANTHER" id="PTHR44029:SF1">
    <property type="entry name" value="DNAJ HOMOLOG SUBFAMILY C MEMBER 21"/>
    <property type="match status" value="1"/>
</dbReference>
<evidence type="ECO:0000259" key="8">
    <source>
        <dbReference type="PROSITE" id="PS50076"/>
    </source>
</evidence>
<name>F1KYC5_ASCSU</name>
<dbReference type="Gene3D" id="1.10.287.110">
    <property type="entry name" value="DnaJ domain"/>
    <property type="match status" value="1"/>
</dbReference>
<dbReference type="PRINTS" id="PR00625">
    <property type="entry name" value="JDOMAIN"/>
</dbReference>
<keyword evidence="3" id="KW-0862">Zinc</keyword>
<dbReference type="InterPro" id="IPR054076">
    <property type="entry name" value="ZUO1-like_ZHD"/>
</dbReference>
<feature type="compositionally biased region" description="Polar residues" evidence="7">
    <location>
        <begin position="396"/>
        <end position="415"/>
    </location>
</feature>
<dbReference type="InterPro" id="IPR036869">
    <property type="entry name" value="J_dom_sf"/>
</dbReference>
<dbReference type="InterPro" id="IPR051964">
    <property type="entry name" value="Chaperone_stress_response"/>
</dbReference>
<evidence type="ECO:0000256" key="7">
    <source>
        <dbReference type="SAM" id="MobiDB-lite"/>
    </source>
</evidence>
<evidence type="ECO:0000256" key="1">
    <source>
        <dbReference type="ARBA" id="ARBA00022723"/>
    </source>
</evidence>
<dbReference type="PROSITE" id="PS50076">
    <property type="entry name" value="DNAJ_2"/>
    <property type="match status" value="1"/>
</dbReference>
<dbReference type="InterPro" id="IPR036236">
    <property type="entry name" value="Znf_C2H2_sf"/>
</dbReference>
<evidence type="ECO:0000256" key="5">
    <source>
        <dbReference type="PROSITE-ProRule" id="PRU00042"/>
    </source>
</evidence>
<feature type="compositionally biased region" description="Basic and acidic residues" evidence="7">
    <location>
        <begin position="416"/>
        <end position="425"/>
    </location>
</feature>
<dbReference type="SMART" id="SM00355">
    <property type="entry name" value="ZnF_C2H2"/>
    <property type="match status" value="2"/>
</dbReference>
<dbReference type="InterPro" id="IPR022755">
    <property type="entry name" value="Znf_C2H2_jaz"/>
</dbReference>
<dbReference type="SUPFAM" id="SSF57667">
    <property type="entry name" value="beta-beta-alpha zinc fingers"/>
    <property type="match status" value="1"/>
</dbReference>
<dbReference type="GO" id="GO:0005737">
    <property type="term" value="C:cytoplasm"/>
    <property type="evidence" value="ECO:0007669"/>
    <property type="project" value="TreeGrafter"/>
</dbReference>
<dbReference type="InterPro" id="IPR003604">
    <property type="entry name" value="Matrin/U1-like-C_Znf_C2H2"/>
</dbReference>
<reference evidence="10" key="1">
    <citation type="journal article" date="2011" name="Genome Res.">
        <title>Deep small RNA sequencing from the nematode Ascaris reveals conservation, functional diversification, and novel developmental profiles.</title>
        <authorList>
            <person name="Wang J."/>
            <person name="Czech B."/>
            <person name="Crunk A."/>
            <person name="Wallace A."/>
            <person name="Mitreva M."/>
            <person name="Hannon G.J."/>
            <person name="Davis R.E."/>
        </authorList>
    </citation>
    <scope>NUCLEOTIDE SEQUENCE</scope>
</reference>
<accession>F1KYC5</accession>
<dbReference type="InterPro" id="IPR001623">
    <property type="entry name" value="DnaJ_domain"/>
</dbReference>
<evidence type="ECO:0000256" key="4">
    <source>
        <dbReference type="ARBA" id="ARBA00074367"/>
    </source>
</evidence>
<keyword evidence="1" id="KW-0479">Metal-binding</keyword>
<evidence type="ECO:0000256" key="2">
    <source>
        <dbReference type="ARBA" id="ARBA00022771"/>
    </source>
</evidence>
<dbReference type="AlphaFoldDB" id="F1KYC5"/>
<feature type="coiled-coil region" evidence="6">
    <location>
        <begin position="180"/>
        <end position="245"/>
    </location>
</feature>
<dbReference type="InterPro" id="IPR018253">
    <property type="entry name" value="DnaJ_domain_CS"/>
</dbReference>
<feature type="compositionally biased region" description="Basic residues" evidence="7">
    <location>
        <begin position="362"/>
        <end position="372"/>
    </location>
</feature>
<sequence length="513" mass="59919">MRCHYEVLEVERTADEEEIKKAYRRLALKWHPDKNPDRIEECNRYFAVIQQAYDVLSDPQERAWYDRHRDRILKGGYDEHYQDNSLNLFSYFSSACYSGYDDGEKSFYTVYRHVFETLANEDYEFLDDLEEKYPGFGDSTSNYEEVVGPFYGFWQSFSTARSFTWLDKYDIRDAPNRYVVRAMEKENKKLRDAGKKERNEQIRNLVAFVRRRDERVQRYKKVLEERRLEQERKNEENRKQMIRERLRQLGEYKEPDEVRETHLENLREIEEALDAEFGDEGALAESAEENIDGSRPLYCIVCEKAFKTEKSMFNHEKSKKHRDAVIELKKHMQEEDLLLLEAEESSDEGNADCNQKAGAGAKKSKKHKRRERKKAELTFDGEDNSDDAVIEDEQIASISKRSSEQDIGNGTVTNAEDNKNDEHETNIFLKMASLTAKENGKEGKKKSRRRDNGPDDKGAQMNGPRTGTCDRCGEVFDSRTKLFAHLRVTGHATLKMTPAIATSGKTQKKGKKK</sequence>
<protein>
    <recommendedName>
        <fullName evidence="4">DnaJ homolog subfamily C member 21</fullName>
    </recommendedName>
</protein>
<dbReference type="Pfam" id="PF21884">
    <property type="entry name" value="ZUO1-like_ZHD"/>
    <property type="match status" value="1"/>
</dbReference>
<dbReference type="FunFam" id="1.10.287.110:FF:000046">
    <property type="entry name" value="dnaJ homolog subfamily C member 21"/>
    <property type="match status" value="1"/>
</dbReference>
<dbReference type="SMART" id="SM00271">
    <property type="entry name" value="DnaJ"/>
    <property type="match status" value="1"/>
</dbReference>
<feature type="domain" description="C2H2-type" evidence="9">
    <location>
        <begin position="467"/>
        <end position="496"/>
    </location>
</feature>
<keyword evidence="6" id="KW-0175">Coiled coil</keyword>
<dbReference type="Pfam" id="PF12171">
    <property type="entry name" value="zf-C2H2_jaz"/>
    <property type="match status" value="1"/>
</dbReference>
<dbReference type="PROSITE" id="PS50157">
    <property type="entry name" value="ZINC_FINGER_C2H2_2"/>
    <property type="match status" value="1"/>
</dbReference>
<dbReference type="GO" id="GO:0003676">
    <property type="term" value="F:nucleic acid binding"/>
    <property type="evidence" value="ECO:0007669"/>
    <property type="project" value="InterPro"/>
</dbReference>